<dbReference type="AlphaFoldDB" id="A0A0F9U8Q2"/>
<protein>
    <recommendedName>
        <fullName evidence="2">Transglutaminase-like domain-containing protein</fullName>
    </recommendedName>
</protein>
<dbReference type="SUPFAM" id="SSF54001">
    <property type="entry name" value="Cysteine proteinases"/>
    <property type="match status" value="1"/>
</dbReference>
<name>A0A0F9U8Q2_9ZZZZ</name>
<dbReference type="InterPro" id="IPR038765">
    <property type="entry name" value="Papain-like_cys_pep_sf"/>
</dbReference>
<dbReference type="InterPro" id="IPR010319">
    <property type="entry name" value="Transglutaminase-like_Cys_pept"/>
</dbReference>
<accession>A0A0F9U8Q2</accession>
<dbReference type="PANTHER" id="PTHR39327:SF1">
    <property type="entry name" value="BLR5470 PROTEIN"/>
    <property type="match status" value="1"/>
</dbReference>
<sequence length="227" mass="26565">MKKTIIFICICVFSLFVFSQKIEDKLNNKKLLQLIENKYNKNGVNRYGSWLKLLENSQSASEWSQLNTVNMFFNEEIKYYEDIDFWNKKDYWASPIETIGRGGGDCEDYAIAKYFSLLALGFPEDKLRLMYVRQLTVDVPHMVLIYLENNDSPPLILDNYEHKILPATKRPDLKPIYSFNGHGLWLSKARGIGKKVRKQHGLKSWQDMIERIEVDINVSNGEIKIEE</sequence>
<organism evidence="1">
    <name type="scientific">marine sediment metagenome</name>
    <dbReference type="NCBI Taxonomy" id="412755"/>
    <lineage>
        <taxon>unclassified sequences</taxon>
        <taxon>metagenomes</taxon>
        <taxon>ecological metagenomes</taxon>
    </lineage>
</organism>
<dbReference type="PANTHER" id="PTHR39327">
    <property type="match status" value="1"/>
</dbReference>
<dbReference type="Pfam" id="PF06035">
    <property type="entry name" value="Peptidase_C93"/>
    <property type="match status" value="1"/>
</dbReference>
<dbReference type="EMBL" id="LAZR01000181">
    <property type="protein sequence ID" value="KKN83727.1"/>
    <property type="molecule type" value="Genomic_DNA"/>
</dbReference>
<evidence type="ECO:0008006" key="2">
    <source>
        <dbReference type="Google" id="ProtNLM"/>
    </source>
</evidence>
<comment type="caution">
    <text evidence="1">The sequence shown here is derived from an EMBL/GenBank/DDBJ whole genome shotgun (WGS) entry which is preliminary data.</text>
</comment>
<dbReference type="Gene3D" id="3.10.620.30">
    <property type="match status" value="1"/>
</dbReference>
<gene>
    <name evidence="1" type="ORF">LCGC14_0296630</name>
</gene>
<reference evidence="1" key="1">
    <citation type="journal article" date="2015" name="Nature">
        <title>Complex archaea that bridge the gap between prokaryotes and eukaryotes.</title>
        <authorList>
            <person name="Spang A."/>
            <person name="Saw J.H."/>
            <person name="Jorgensen S.L."/>
            <person name="Zaremba-Niedzwiedzka K."/>
            <person name="Martijn J."/>
            <person name="Lind A.E."/>
            <person name="van Eijk R."/>
            <person name="Schleper C."/>
            <person name="Guy L."/>
            <person name="Ettema T.J."/>
        </authorList>
    </citation>
    <scope>NUCLEOTIDE SEQUENCE</scope>
</reference>
<evidence type="ECO:0000313" key="1">
    <source>
        <dbReference type="EMBL" id="KKN83727.1"/>
    </source>
</evidence>
<proteinExistence type="predicted"/>